<proteinExistence type="predicted"/>
<evidence type="ECO:0000256" key="1">
    <source>
        <dbReference type="SAM" id="MobiDB-lite"/>
    </source>
</evidence>
<feature type="region of interest" description="Disordered" evidence="1">
    <location>
        <begin position="1"/>
        <end position="22"/>
    </location>
</feature>
<gene>
    <name evidence="2" type="ORF">M0813_23803</name>
</gene>
<accession>A0ABQ8Y7U1</accession>
<dbReference type="EMBL" id="JAOAOG010000198">
    <property type="protein sequence ID" value="KAJ6240705.1"/>
    <property type="molecule type" value="Genomic_DNA"/>
</dbReference>
<name>A0ABQ8Y7U1_9EUKA</name>
<protein>
    <submittedName>
        <fullName evidence="2">Uncharacterized protein</fullName>
    </submittedName>
</protein>
<reference evidence="2" key="1">
    <citation type="submission" date="2022-08" db="EMBL/GenBank/DDBJ databases">
        <title>Novel sulfate-reducing endosymbionts in the free-living metamonad Anaeramoeba.</title>
        <authorList>
            <person name="Jerlstrom-Hultqvist J."/>
            <person name="Cepicka I."/>
            <person name="Gallot-Lavallee L."/>
            <person name="Salas-Leiva D."/>
            <person name="Curtis B.A."/>
            <person name="Zahonova K."/>
            <person name="Pipaliya S."/>
            <person name="Dacks J."/>
            <person name="Roger A.J."/>
        </authorList>
    </citation>
    <scope>NUCLEOTIDE SEQUENCE</scope>
    <source>
        <strain evidence="2">Schooner1</strain>
    </source>
</reference>
<evidence type="ECO:0000313" key="2">
    <source>
        <dbReference type="EMBL" id="KAJ6240705.1"/>
    </source>
</evidence>
<evidence type="ECO:0000313" key="3">
    <source>
        <dbReference type="Proteomes" id="UP001150062"/>
    </source>
</evidence>
<dbReference type="Proteomes" id="UP001150062">
    <property type="component" value="Unassembled WGS sequence"/>
</dbReference>
<sequence length="188" mass="21395">MSNQKFQTLNKNSFSSRTNTSSPVPFFIQNSRNSPVLHPIKGAQLHPIWYASSNSQALLELKRTRSNLNKTSQRMKSKTQVEKVAIQALCLLGTTIFFDDQIETLFEVHNQKKKTHKQNKIKKKKKKVKRKRSVQKKHFHTIGTKISVKLSSPIGKGGSLKIKCKEGAPKFATPSTYPRHTGLRIKKN</sequence>
<organism evidence="2 3">
    <name type="scientific">Anaeramoeba flamelloides</name>
    <dbReference type="NCBI Taxonomy" id="1746091"/>
    <lineage>
        <taxon>Eukaryota</taxon>
        <taxon>Metamonada</taxon>
        <taxon>Anaeramoebidae</taxon>
        <taxon>Anaeramoeba</taxon>
    </lineage>
</organism>
<keyword evidence="3" id="KW-1185">Reference proteome</keyword>
<comment type="caution">
    <text evidence="2">The sequence shown here is derived from an EMBL/GenBank/DDBJ whole genome shotgun (WGS) entry which is preliminary data.</text>
</comment>